<reference evidence="2 3" key="1">
    <citation type="submission" date="2019-03" db="EMBL/GenBank/DDBJ databases">
        <title>First draft genome of Liparis tanakae, snailfish: a comprehensive survey of snailfish specific genes.</title>
        <authorList>
            <person name="Kim W."/>
            <person name="Song I."/>
            <person name="Jeong J.-H."/>
            <person name="Kim D."/>
            <person name="Kim S."/>
            <person name="Ryu S."/>
            <person name="Song J.Y."/>
            <person name="Lee S.K."/>
        </authorList>
    </citation>
    <scope>NUCLEOTIDE SEQUENCE [LARGE SCALE GENOMIC DNA]</scope>
    <source>
        <tissue evidence="2">Muscle</tissue>
    </source>
</reference>
<evidence type="ECO:0000313" key="3">
    <source>
        <dbReference type="Proteomes" id="UP000314294"/>
    </source>
</evidence>
<sequence length="122" mass="13454">MWTYDQVCVDAHVGFDFLHRNSCKVKQKDVSGQVSAEDAPAARETRGAALASCGLPVHLLKDDHHGGHATDEEKLASSVGVKPDKEQSALFKDRYEDEYRQSRDTLPCDVSTGGLRLQLRGK</sequence>
<proteinExistence type="predicted"/>
<keyword evidence="3" id="KW-1185">Reference proteome</keyword>
<evidence type="ECO:0000256" key="1">
    <source>
        <dbReference type="SAM" id="MobiDB-lite"/>
    </source>
</evidence>
<name>A0A4Z2HH53_9TELE</name>
<comment type="caution">
    <text evidence="2">The sequence shown here is derived from an EMBL/GenBank/DDBJ whole genome shotgun (WGS) entry which is preliminary data.</text>
</comment>
<dbReference type="AlphaFoldDB" id="A0A4Z2HH53"/>
<dbReference type="EMBL" id="SRLO01000239">
    <property type="protein sequence ID" value="TNN65209.1"/>
    <property type="molecule type" value="Genomic_DNA"/>
</dbReference>
<dbReference type="Proteomes" id="UP000314294">
    <property type="component" value="Unassembled WGS sequence"/>
</dbReference>
<feature type="compositionally biased region" description="Basic and acidic residues" evidence="1">
    <location>
        <begin position="63"/>
        <end position="75"/>
    </location>
</feature>
<organism evidence="2 3">
    <name type="scientific">Liparis tanakae</name>
    <name type="common">Tanaka's snailfish</name>
    <dbReference type="NCBI Taxonomy" id="230148"/>
    <lineage>
        <taxon>Eukaryota</taxon>
        <taxon>Metazoa</taxon>
        <taxon>Chordata</taxon>
        <taxon>Craniata</taxon>
        <taxon>Vertebrata</taxon>
        <taxon>Euteleostomi</taxon>
        <taxon>Actinopterygii</taxon>
        <taxon>Neopterygii</taxon>
        <taxon>Teleostei</taxon>
        <taxon>Neoteleostei</taxon>
        <taxon>Acanthomorphata</taxon>
        <taxon>Eupercaria</taxon>
        <taxon>Perciformes</taxon>
        <taxon>Cottioidei</taxon>
        <taxon>Cottales</taxon>
        <taxon>Liparidae</taxon>
        <taxon>Liparis</taxon>
    </lineage>
</organism>
<protein>
    <submittedName>
        <fullName evidence="2">Uncharacterized protein</fullName>
    </submittedName>
</protein>
<evidence type="ECO:0000313" key="2">
    <source>
        <dbReference type="EMBL" id="TNN65209.1"/>
    </source>
</evidence>
<accession>A0A4Z2HH53</accession>
<gene>
    <name evidence="2" type="ORF">EYF80_024616</name>
</gene>
<feature type="region of interest" description="Disordered" evidence="1">
    <location>
        <begin position="63"/>
        <end position="87"/>
    </location>
</feature>